<accession>A0ABX2M5I5</accession>
<organism evidence="1 2">
    <name type="scientific">Herbaspirillum robiniae</name>
    <dbReference type="NCBI Taxonomy" id="2014887"/>
    <lineage>
        <taxon>Bacteria</taxon>
        <taxon>Pseudomonadati</taxon>
        <taxon>Pseudomonadota</taxon>
        <taxon>Betaproteobacteria</taxon>
        <taxon>Burkholderiales</taxon>
        <taxon>Oxalobacteraceae</taxon>
        <taxon>Herbaspirillum</taxon>
    </lineage>
</organism>
<evidence type="ECO:0000313" key="2">
    <source>
        <dbReference type="Proteomes" id="UP000536746"/>
    </source>
</evidence>
<evidence type="ECO:0000313" key="1">
    <source>
        <dbReference type="EMBL" id="NUU04615.1"/>
    </source>
</evidence>
<protein>
    <recommendedName>
        <fullName evidence="3">DUF4175 domain-containing protein</fullName>
    </recommendedName>
</protein>
<dbReference type="EMBL" id="JABFMT010000051">
    <property type="protein sequence ID" value="NUU04615.1"/>
    <property type="molecule type" value="Genomic_DNA"/>
</dbReference>
<proteinExistence type="predicted"/>
<dbReference type="RefSeq" id="WP_079217375.1">
    <property type="nucleotide sequence ID" value="NZ_CP018845.1"/>
</dbReference>
<keyword evidence="2" id="KW-1185">Reference proteome</keyword>
<evidence type="ECO:0008006" key="3">
    <source>
        <dbReference type="Google" id="ProtNLM"/>
    </source>
</evidence>
<reference evidence="1 2" key="1">
    <citation type="journal article" date="2020" name="Front. Plant Sci.">
        <title>Isolation of Rhizosphere Bacteria That Improve Quality and Water Stress Tolerance in Greenhouse Ornamentals.</title>
        <authorList>
            <person name="Nordstedt N.P."/>
            <person name="Jones M.L."/>
        </authorList>
    </citation>
    <scope>NUCLEOTIDE SEQUENCE [LARGE SCALE GENOMIC DNA]</scope>
    <source>
        <strain evidence="1 2">C6C2</strain>
    </source>
</reference>
<sequence>MNGTWGWPLLLAALTFGGLAAGIFGDGVWDWLCWAGLAAPVWVVGRKLAQQWRGQERPGA</sequence>
<name>A0ABX2M5I5_9BURK</name>
<dbReference type="Proteomes" id="UP000536746">
    <property type="component" value="Unassembled WGS sequence"/>
</dbReference>
<gene>
    <name evidence="1" type="ORF">HNO84_23660</name>
</gene>
<comment type="caution">
    <text evidence="1">The sequence shown here is derived from an EMBL/GenBank/DDBJ whole genome shotgun (WGS) entry which is preliminary data.</text>
</comment>